<dbReference type="InterPro" id="IPR036477">
    <property type="entry name" value="Formyl_transf_N_sf"/>
</dbReference>
<organism evidence="8 9">
    <name type="scientific">Candidatus Falkowbacteria bacterium CG10_big_fil_rev_8_21_14_0_10_43_11</name>
    <dbReference type="NCBI Taxonomy" id="1974568"/>
    <lineage>
        <taxon>Bacteria</taxon>
        <taxon>Candidatus Falkowiibacteriota</taxon>
    </lineage>
</organism>
<comment type="caution">
    <text evidence="8">The sequence shown here is derived from an EMBL/GenBank/DDBJ whole genome shotgun (WGS) entry which is preliminary data.</text>
</comment>
<dbReference type="EMBL" id="PFAS01000006">
    <property type="protein sequence ID" value="PIT94132.1"/>
    <property type="molecule type" value="Genomic_DNA"/>
</dbReference>
<dbReference type="InterPro" id="IPR002376">
    <property type="entry name" value="Formyl_transf_N"/>
</dbReference>
<dbReference type="Proteomes" id="UP000229335">
    <property type="component" value="Unassembled WGS sequence"/>
</dbReference>
<evidence type="ECO:0000259" key="6">
    <source>
        <dbReference type="Pfam" id="PF00551"/>
    </source>
</evidence>
<gene>
    <name evidence="5" type="primary">fmt</name>
    <name evidence="8" type="ORF">COU00_00440</name>
</gene>
<dbReference type="InterPro" id="IPR044135">
    <property type="entry name" value="Met-tRNA-FMT_C"/>
</dbReference>
<dbReference type="CDD" id="cd08646">
    <property type="entry name" value="FMT_core_Met-tRNA-FMT_N"/>
    <property type="match status" value="1"/>
</dbReference>
<protein>
    <recommendedName>
        <fullName evidence="2 5">Methionyl-tRNA formyltransferase</fullName>
        <ecNumber evidence="2 5">2.1.2.9</ecNumber>
    </recommendedName>
</protein>
<evidence type="ECO:0000313" key="9">
    <source>
        <dbReference type="Proteomes" id="UP000229335"/>
    </source>
</evidence>
<comment type="function">
    <text evidence="5">Attaches a formyl group to the free amino group of methionyl-tRNA(fMet). The formyl group appears to play a dual role in the initiator identity of N-formylmethionyl-tRNA by promoting its recognition by IF2 and preventing the misappropriation of this tRNA by the elongation apparatus.</text>
</comment>
<dbReference type="AlphaFoldDB" id="A0A2M6WMY8"/>
<dbReference type="Pfam" id="PF00551">
    <property type="entry name" value="Formyl_trans_N"/>
    <property type="match status" value="1"/>
</dbReference>
<dbReference type="EC" id="2.1.2.9" evidence="2 5"/>
<dbReference type="NCBIfam" id="TIGR00460">
    <property type="entry name" value="fmt"/>
    <property type="match status" value="1"/>
</dbReference>
<evidence type="ECO:0000256" key="2">
    <source>
        <dbReference type="ARBA" id="ARBA00012261"/>
    </source>
</evidence>
<evidence type="ECO:0000256" key="3">
    <source>
        <dbReference type="ARBA" id="ARBA00022679"/>
    </source>
</evidence>
<dbReference type="GO" id="GO:0004479">
    <property type="term" value="F:methionyl-tRNA formyltransferase activity"/>
    <property type="evidence" value="ECO:0007669"/>
    <property type="project" value="UniProtKB-UniRule"/>
</dbReference>
<proteinExistence type="inferred from homology"/>
<feature type="binding site" evidence="5">
    <location>
        <begin position="113"/>
        <end position="116"/>
    </location>
    <ligand>
        <name>(6S)-5,6,7,8-tetrahydrofolate</name>
        <dbReference type="ChEBI" id="CHEBI:57453"/>
    </ligand>
</feature>
<dbReference type="SUPFAM" id="SSF53328">
    <property type="entry name" value="Formyltransferase"/>
    <property type="match status" value="1"/>
</dbReference>
<evidence type="ECO:0000313" key="8">
    <source>
        <dbReference type="EMBL" id="PIT94132.1"/>
    </source>
</evidence>
<dbReference type="InterPro" id="IPR001555">
    <property type="entry name" value="GART_AS"/>
</dbReference>
<evidence type="ECO:0000259" key="7">
    <source>
        <dbReference type="Pfam" id="PF02911"/>
    </source>
</evidence>
<evidence type="ECO:0000256" key="4">
    <source>
        <dbReference type="ARBA" id="ARBA00022917"/>
    </source>
</evidence>
<dbReference type="InterPro" id="IPR005794">
    <property type="entry name" value="Fmt"/>
</dbReference>
<dbReference type="PROSITE" id="PS00373">
    <property type="entry name" value="GART"/>
    <property type="match status" value="1"/>
</dbReference>
<comment type="similarity">
    <text evidence="1 5">Belongs to the Fmt family.</text>
</comment>
<name>A0A2M6WMY8_9BACT</name>
<dbReference type="InterPro" id="IPR041711">
    <property type="entry name" value="Met-tRNA-FMT_N"/>
</dbReference>
<keyword evidence="3 5" id="KW-0808">Transferase</keyword>
<feature type="domain" description="Formyl transferase C-terminal" evidence="7">
    <location>
        <begin position="207"/>
        <end position="304"/>
    </location>
</feature>
<dbReference type="GO" id="GO:0005829">
    <property type="term" value="C:cytosol"/>
    <property type="evidence" value="ECO:0007669"/>
    <property type="project" value="TreeGrafter"/>
</dbReference>
<dbReference type="SUPFAM" id="SSF50486">
    <property type="entry name" value="FMT C-terminal domain-like"/>
    <property type="match status" value="1"/>
</dbReference>
<dbReference type="HAMAP" id="MF_00182">
    <property type="entry name" value="Formyl_trans"/>
    <property type="match status" value="1"/>
</dbReference>
<dbReference type="CDD" id="cd08704">
    <property type="entry name" value="Met_tRNA_FMT_C"/>
    <property type="match status" value="1"/>
</dbReference>
<dbReference type="InterPro" id="IPR005793">
    <property type="entry name" value="Formyl_trans_C"/>
</dbReference>
<dbReference type="Gene3D" id="3.40.50.12230">
    <property type="match status" value="1"/>
</dbReference>
<feature type="domain" description="Formyl transferase N-terminal" evidence="6">
    <location>
        <begin position="8"/>
        <end position="182"/>
    </location>
</feature>
<reference evidence="9" key="1">
    <citation type="submission" date="2017-09" db="EMBL/GenBank/DDBJ databases">
        <title>Depth-based differentiation of microbial function through sediment-hosted aquifers and enrichment of novel symbionts in the deep terrestrial subsurface.</title>
        <authorList>
            <person name="Probst A.J."/>
            <person name="Ladd B."/>
            <person name="Jarett J.K."/>
            <person name="Geller-Mcgrath D.E."/>
            <person name="Sieber C.M.K."/>
            <person name="Emerson J.B."/>
            <person name="Anantharaman K."/>
            <person name="Thomas B.C."/>
            <person name="Malmstrom R."/>
            <person name="Stieglmeier M."/>
            <person name="Klingl A."/>
            <person name="Woyke T."/>
            <person name="Ryan C.M."/>
            <person name="Banfield J.F."/>
        </authorList>
    </citation>
    <scope>NUCLEOTIDE SEQUENCE [LARGE SCALE GENOMIC DNA]</scope>
</reference>
<keyword evidence="4 5" id="KW-0648">Protein biosynthesis</keyword>
<dbReference type="Pfam" id="PF02911">
    <property type="entry name" value="Formyl_trans_C"/>
    <property type="match status" value="1"/>
</dbReference>
<evidence type="ECO:0000256" key="5">
    <source>
        <dbReference type="HAMAP-Rule" id="MF_00182"/>
    </source>
</evidence>
<accession>A0A2M6WMY8</accession>
<evidence type="ECO:0000256" key="1">
    <source>
        <dbReference type="ARBA" id="ARBA00010699"/>
    </source>
</evidence>
<dbReference type="PANTHER" id="PTHR11138:SF5">
    <property type="entry name" value="METHIONYL-TRNA FORMYLTRANSFERASE, MITOCHONDRIAL"/>
    <property type="match status" value="1"/>
</dbReference>
<comment type="catalytic activity">
    <reaction evidence="5">
        <text>L-methionyl-tRNA(fMet) + (6R)-10-formyltetrahydrofolate = N-formyl-L-methionyl-tRNA(fMet) + (6S)-5,6,7,8-tetrahydrofolate + H(+)</text>
        <dbReference type="Rhea" id="RHEA:24380"/>
        <dbReference type="Rhea" id="RHEA-COMP:9952"/>
        <dbReference type="Rhea" id="RHEA-COMP:9953"/>
        <dbReference type="ChEBI" id="CHEBI:15378"/>
        <dbReference type="ChEBI" id="CHEBI:57453"/>
        <dbReference type="ChEBI" id="CHEBI:78530"/>
        <dbReference type="ChEBI" id="CHEBI:78844"/>
        <dbReference type="ChEBI" id="CHEBI:195366"/>
        <dbReference type="EC" id="2.1.2.9"/>
    </reaction>
</comment>
<sequence length="313" mass="34397">MSAQKYNIIFIGTPEYSVPTSEALIADERFDVVAVITAPDAPVGRKQILTHPPVKIAAEKYALPILQPANIKTVASKIKQLSPDAVIVIAYGQIIPPAILNLPKFGCLNLHASLLPKYRGASPIQTAIAAGDKITGVTLMKMDAGLDTGPIIAQNQLTIAVDETGESLHDKLAALSAEILIKYLPDYLAGKLKPNYQDNSLATYAPKLTRQSGRIDWHKPAEKIERLVRAYYPWPGTWTKWKGKILKIISVDSKILKINKYKVGQVFLVKNQLAVQCGQDAIIIKKLQLEGKQTVDGEKFLLGYKNIINNILK</sequence>
<dbReference type="InterPro" id="IPR011034">
    <property type="entry name" value="Formyl_transferase-like_C_sf"/>
</dbReference>
<dbReference type="PANTHER" id="PTHR11138">
    <property type="entry name" value="METHIONYL-TRNA FORMYLTRANSFERASE"/>
    <property type="match status" value="1"/>
</dbReference>